<feature type="region of interest" description="Disordered" evidence="1">
    <location>
        <begin position="145"/>
        <end position="177"/>
    </location>
</feature>
<dbReference type="EMBL" id="CAJDYZ010008763">
    <property type="protein sequence ID" value="CAD1475804.1"/>
    <property type="molecule type" value="Genomic_DNA"/>
</dbReference>
<feature type="compositionally biased region" description="Basic and acidic residues" evidence="1">
    <location>
        <begin position="151"/>
        <end position="177"/>
    </location>
</feature>
<organism evidence="2 3">
    <name type="scientific">Heterotrigona itama</name>
    <dbReference type="NCBI Taxonomy" id="395501"/>
    <lineage>
        <taxon>Eukaryota</taxon>
        <taxon>Metazoa</taxon>
        <taxon>Ecdysozoa</taxon>
        <taxon>Arthropoda</taxon>
        <taxon>Hexapoda</taxon>
        <taxon>Insecta</taxon>
        <taxon>Pterygota</taxon>
        <taxon>Neoptera</taxon>
        <taxon>Endopterygota</taxon>
        <taxon>Hymenoptera</taxon>
        <taxon>Apocrita</taxon>
        <taxon>Aculeata</taxon>
        <taxon>Apoidea</taxon>
        <taxon>Anthophila</taxon>
        <taxon>Apidae</taxon>
        <taxon>Heterotrigona</taxon>
    </lineage>
</organism>
<gene>
    <name evidence="2" type="ORF">MHI_LOCUS595703</name>
</gene>
<keyword evidence="3" id="KW-1185">Reference proteome</keyword>
<comment type="caution">
    <text evidence="2">The sequence shown here is derived from an EMBL/GenBank/DDBJ whole genome shotgun (WGS) entry which is preliminary data.</text>
</comment>
<dbReference type="OrthoDB" id="10536870at2759"/>
<accession>A0A6V7H8G9</accession>
<name>A0A6V7H8G9_9HYME</name>
<sequence>MGRHRTGEKGPAHFCSCDEFSMGKATARVHLFVFRITPLTLRLIMPPPLGFRGTISPVPSGFSPAVITAGTKEQPSRTHKRIKQYASERSKAQDFVTKKFTKIRWNIRRDQCFTQNTPSIAPTIIFGNSTKIFPLARSVSNNGIFQQDTRNTTEKDDVKRGHRTESENNIEHTRAQSEWHRIDRLAFEREPAGSNGQSANRPIDVAVEHYVFPGRM</sequence>
<dbReference type="AlphaFoldDB" id="A0A6V7H8G9"/>
<evidence type="ECO:0000313" key="3">
    <source>
        <dbReference type="Proteomes" id="UP000752696"/>
    </source>
</evidence>
<reference evidence="2" key="1">
    <citation type="submission" date="2020-07" db="EMBL/GenBank/DDBJ databases">
        <authorList>
            <person name="Nazaruddin N."/>
        </authorList>
    </citation>
    <scope>NUCLEOTIDE SEQUENCE</scope>
</reference>
<protein>
    <submittedName>
        <fullName evidence="2">Uncharacterized protein</fullName>
    </submittedName>
</protein>
<evidence type="ECO:0000256" key="1">
    <source>
        <dbReference type="SAM" id="MobiDB-lite"/>
    </source>
</evidence>
<dbReference type="Proteomes" id="UP000752696">
    <property type="component" value="Unassembled WGS sequence"/>
</dbReference>
<evidence type="ECO:0000313" key="2">
    <source>
        <dbReference type="EMBL" id="CAD1475804.1"/>
    </source>
</evidence>
<proteinExistence type="predicted"/>